<evidence type="ECO:0000256" key="1">
    <source>
        <dbReference type="SAM" id="Phobius"/>
    </source>
</evidence>
<protein>
    <recommendedName>
        <fullName evidence="2">GIY-YIG domain-containing protein</fullName>
    </recommendedName>
</protein>
<dbReference type="PROSITE" id="PS50164">
    <property type="entry name" value="GIY_YIG"/>
    <property type="match status" value="1"/>
</dbReference>
<evidence type="ECO:0000313" key="3">
    <source>
        <dbReference type="EMBL" id="PIP14702.1"/>
    </source>
</evidence>
<keyword evidence="1" id="KW-0472">Membrane</keyword>
<dbReference type="Proteomes" id="UP000231025">
    <property type="component" value="Unassembled WGS sequence"/>
</dbReference>
<comment type="caution">
    <text evidence="3">The sequence shown here is derived from an EMBL/GenBank/DDBJ whole genome shotgun (WGS) entry which is preliminary data.</text>
</comment>
<dbReference type="Gene3D" id="3.40.1440.10">
    <property type="entry name" value="GIY-YIG endonuclease"/>
    <property type="match status" value="1"/>
</dbReference>
<feature type="domain" description="GIY-YIG" evidence="2">
    <location>
        <begin position="4"/>
        <end position="59"/>
    </location>
</feature>
<keyword evidence="1" id="KW-1133">Transmembrane helix</keyword>
<dbReference type="InterPro" id="IPR035901">
    <property type="entry name" value="GIY-YIG_endonuc_sf"/>
</dbReference>
<accession>A0A2G9Y636</accession>
<feature type="transmembrane region" description="Helical" evidence="1">
    <location>
        <begin position="6"/>
        <end position="27"/>
    </location>
</feature>
<name>A0A2G9Y636_9BACT</name>
<proteinExistence type="predicted"/>
<dbReference type="EMBL" id="PCRE01000051">
    <property type="protein sequence ID" value="PIP14702.1"/>
    <property type="molecule type" value="Genomic_DNA"/>
</dbReference>
<sequence>MNKNNYFVYIATNKINTVLYIGVTNNFKRRIYEHKNKLVSSFSSKYNKGRINQKQKSRF</sequence>
<dbReference type="Pfam" id="PF01541">
    <property type="entry name" value="GIY-YIG"/>
    <property type="match status" value="1"/>
</dbReference>
<evidence type="ECO:0000313" key="4">
    <source>
        <dbReference type="Proteomes" id="UP000231025"/>
    </source>
</evidence>
<dbReference type="SUPFAM" id="SSF82771">
    <property type="entry name" value="GIY-YIG endonuclease"/>
    <property type="match status" value="1"/>
</dbReference>
<evidence type="ECO:0000259" key="2">
    <source>
        <dbReference type="PROSITE" id="PS50164"/>
    </source>
</evidence>
<dbReference type="InterPro" id="IPR000305">
    <property type="entry name" value="GIY-YIG_endonuc"/>
</dbReference>
<keyword evidence="1" id="KW-0812">Transmembrane</keyword>
<gene>
    <name evidence="3" type="ORF">COX47_03700</name>
</gene>
<dbReference type="AlphaFoldDB" id="A0A2G9Y636"/>
<organism evidence="3 4">
    <name type="scientific">Candidatus Roizmanbacteria bacterium CG23_combo_of_CG06-09_8_20_14_all_35_49</name>
    <dbReference type="NCBI Taxonomy" id="1974863"/>
    <lineage>
        <taxon>Bacteria</taxon>
        <taxon>Candidatus Roizmaniibacteriota</taxon>
    </lineage>
</organism>
<reference evidence="3 4" key="1">
    <citation type="submission" date="2017-09" db="EMBL/GenBank/DDBJ databases">
        <title>Depth-based differentiation of microbial function through sediment-hosted aquifers and enrichment of novel symbionts in the deep terrestrial subsurface.</title>
        <authorList>
            <person name="Probst A.J."/>
            <person name="Ladd B."/>
            <person name="Jarett J.K."/>
            <person name="Geller-Mcgrath D.E."/>
            <person name="Sieber C.M."/>
            <person name="Emerson J.B."/>
            <person name="Anantharaman K."/>
            <person name="Thomas B.C."/>
            <person name="Malmstrom R."/>
            <person name="Stieglmeier M."/>
            <person name="Klingl A."/>
            <person name="Woyke T."/>
            <person name="Ryan C.M."/>
            <person name="Banfield J.F."/>
        </authorList>
    </citation>
    <scope>NUCLEOTIDE SEQUENCE [LARGE SCALE GENOMIC DNA]</scope>
    <source>
        <strain evidence="3">CG23_combo_of_CG06-09_8_20_14_all_35_49</strain>
    </source>
</reference>